<evidence type="ECO:0008006" key="3">
    <source>
        <dbReference type="Google" id="ProtNLM"/>
    </source>
</evidence>
<dbReference type="AlphaFoldDB" id="A0A7H0VA25"/>
<dbReference type="RefSeq" id="WP_210757139.1">
    <property type="nucleotide sequence ID" value="NZ_CP060139.1"/>
</dbReference>
<evidence type="ECO:0000313" key="1">
    <source>
        <dbReference type="EMBL" id="QNR22573.1"/>
    </source>
</evidence>
<protein>
    <recommendedName>
        <fullName evidence="3">Lipoprotein</fullName>
    </recommendedName>
</protein>
<reference evidence="1 2" key="1">
    <citation type="submission" date="2020-08" db="EMBL/GenBank/DDBJ databases">
        <title>Croceimicrobium hydrocarbonivorans gen. nov., sp. nov., a novel marine bacterium isolated from a bacterial consortium that degrades polyethylene terephthalate.</title>
        <authorList>
            <person name="Liu R."/>
        </authorList>
    </citation>
    <scope>NUCLEOTIDE SEQUENCE [LARGE SCALE GENOMIC DNA]</scope>
    <source>
        <strain evidence="1 2">A20-9</strain>
    </source>
</reference>
<organism evidence="1 2">
    <name type="scientific">Croceimicrobium hydrocarbonivorans</name>
    <dbReference type="NCBI Taxonomy" id="2761580"/>
    <lineage>
        <taxon>Bacteria</taxon>
        <taxon>Pseudomonadati</taxon>
        <taxon>Bacteroidota</taxon>
        <taxon>Flavobacteriia</taxon>
        <taxon>Flavobacteriales</taxon>
        <taxon>Owenweeksiaceae</taxon>
        <taxon>Croceimicrobium</taxon>
    </lineage>
</organism>
<name>A0A7H0VA25_9FLAO</name>
<dbReference type="PROSITE" id="PS51257">
    <property type="entry name" value="PROKAR_LIPOPROTEIN"/>
    <property type="match status" value="1"/>
</dbReference>
<dbReference type="EMBL" id="CP060139">
    <property type="protein sequence ID" value="QNR22573.1"/>
    <property type="molecule type" value="Genomic_DNA"/>
</dbReference>
<accession>A0A7H0VA25</accession>
<keyword evidence="2" id="KW-1185">Reference proteome</keyword>
<sequence>MRLRNCIPLLFIGLLAACQNPAERKQVQAFDQYLASLDQLEIPFNCNSNPHFELKLKSQNFNPELHAKFKYQWATEPLGILFQDSTKVLVVDLVPGDIAMVPVFMSYDLKGNKLDSLNPWDKSGWDPWYQGVEYLTVTKGRTIEIVDTVNQWSEVHPNPGENPKEATETKTGKSQYFWLGNGHFKES</sequence>
<gene>
    <name evidence="1" type="ORF">H4K34_09245</name>
</gene>
<dbReference type="Proteomes" id="UP000516305">
    <property type="component" value="Chromosome"/>
</dbReference>
<proteinExistence type="predicted"/>
<dbReference type="KEGG" id="chyd:H4K34_09245"/>
<evidence type="ECO:0000313" key="2">
    <source>
        <dbReference type="Proteomes" id="UP000516305"/>
    </source>
</evidence>